<dbReference type="AlphaFoldDB" id="A0A2P6N375"/>
<evidence type="ECO:0000259" key="2">
    <source>
        <dbReference type="Pfam" id="PF07992"/>
    </source>
</evidence>
<feature type="transmembrane region" description="Helical" evidence="1">
    <location>
        <begin position="12"/>
        <end position="33"/>
    </location>
</feature>
<evidence type="ECO:0000313" key="3">
    <source>
        <dbReference type="EMBL" id="PRP78394.1"/>
    </source>
</evidence>
<evidence type="ECO:0000256" key="1">
    <source>
        <dbReference type="SAM" id="Phobius"/>
    </source>
</evidence>
<dbReference type="InterPro" id="IPR036188">
    <property type="entry name" value="FAD/NAD-bd_sf"/>
</dbReference>
<dbReference type="PANTHER" id="PTHR43735">
    <property type="entry name" value="APOPTOSIS-INDUCING FACTOR 1"/>
    <property type="match status" value="1"/>
</dbReference>
<dbReference type="Proteomes" id="UP000241769">
    <property type="component" value="Unassembled WGS sequence"/>
</dbReference>
<dbReference type="GO" id="GO:0005737">
    <property type="term" value="C:cytoplasm"/>
    <property type="evidence" value="ECO:0007669"/>
    <property type="project" value="TreeGrafter"/>
</dbReference>
<dbReference type="Gene3D" id="3.50.50.100">
    <property type="match status" value="1"/>
</dbReference>
<sequence>MSPGTTVLSWLFVLYHLALRVTFIFWRWIVFILESILRLRLLSYSSHKKRVIIIGGGHAGTIVASDLEHDFQVTLIDPKNSFEFLPSKLRTLVDPDHANKVQVRYDQFLRSTDIINDSATSADHNGVVVSGIRYDFDYLVIATGARYVDPNSIPLLAAKQIAAENEGDSVKFPSILSARAHNLHHHSHETERANSIVVIGGGIVGVELAAELAETFPRKIITLVQSGPKLMPRSPDRAIRYTENWFRHQAVRLILRDRIISRTDRGFETKGGLKIDAQLAFVATGNLPNTEFLCNTTLSRHVEENGLIRVNSFFQMEGSENVFAVGDVAAVPNEVEKLSQSAGKHAQIVAHNIRAIESKRPLRAYTAKSLPMLISLGKFDGILTYRQFTLTGLLPALMKEFVEYREMARFWAPSFQHNGKRRHVHVV</sequence>
<evidence type="ECO:0000313" key="4">
    <source>
        <dbReference type="Proteomes" id="UP000241769"/>
    </source>
</evidence>
<proteinExistence type="predicted"/>
<feature type="domain" description="FAD/NAD(P)-binding" evidence="2">
    <location>
        <begin position="50"/>
        <end position="336"/>
    </location>
</feature>
<dbReference type="PRINTS" id="PR00368">
    <property type="entry name" value="FADPNR"/>
</dbReference>
<accession>A0A2P6N375</accession>
<reference evidence="3 4" key="1">
    <citation type="journal article" date="2018" name="Genome Biol. Evol.">
        <title>Multiple Roots of Fruiting Body Formation in Amoebozoa.</title>
        <authorList>
            <person name="Hillmann F."/>
            <person name="Forbes G."/>
            <person name="Novohradska S."/>
            <person name="Ferling I."/>
            <person name="Riege K."/>
            <person name="Groth M."/>
            <person name="Westermann M."/>
            <person name="Marz M."/>
            <person name="Spaller T."/>
            <person name="Winckler T."/>
            <person name="Schaap P."/>
            <person name="Glockner G."/>
        </authorList>
    </citation>
    <scope>NUCLEOTIDE SEQUENCE [LARGE SCALE GENOMIC DNA]</scope>
    <source>
        <strain evidence="3 4">Jena</strain>
    </source>
</reference>
<dbReference type="OrthoDB" id="202203at2759"/>
<keyword evidence="1" id="KW-0812">Transmembrane</keyword>
<keyword evidence="1" id="KW-1133">Transmembrane helix</keyword>
<dbReference type="InParanoid" id="A0A2P6N375"/>
<dbReference type="PRINTS" id="PR00411">
    <property type="entry name" value="PNDRDTASEI"/>
</dbReference>
<name>A0A2P6N375_9EUKA</name>
<dbReference type="STRING" id="1890364.A0A2P6N375"/>
<dbReference type="GO" id="GO:0004174">
    <property type="term" value="F:electron-transferring-flavoprotein dehydrogenase activity"/>
    <property type="evidence" value="ECO:0007669"/>
    <property type="project" value="TreeGrafter"/>
</dbReference>
<protein>
    <submittedName>
        <fullName evidence="3">NADH dehydrogenase</fullName>
    </submittedName>
</protein>
<gene>
    <name evidence="3" type="ORF">PROFUN_14194</name>
</gene>
<keyword evidence="1" id="KW-0472">Membrane</keyword>
<dbReference type="PANTHER" id="PTHR43735:SF6">
    <property type="entry name" value="FAD_NAD(P)-BINDING DOMAIN-CONTAINING PROTEIN"/>
    <property type="match status" value="1"/>
</dbReference>
<dbReference type="InterPro" id="IPR023753">
    <property type="entry name" value="FAD/NAD-binding_dom"/>
</dbReference>
<dbReference type="SUPFAM" id="SSF51905">
    <property type="entry name" value="FAD/NAD(P)-binding domain"/>
    <property type="match status" value="1"/>
</dbReference>
<dbReference type="EMBL" id="MDYQ01000226">
    <property type="protein sequence ID" value="PRP78394.1"/>
    <property type="molecule type" value="Genomic_DNA"/>
</dbReference>
<organism evidence="3 4">
    <name type="scientific">Planoprotostelium fungivorum</name>
    <dbReference type="NCBI Taxonomy" id="1890364"/>
    <lineage>
        <taxon>Eukaryota</taxon>
        <taxon>Amoebozoa</taxon>
        <taxon>Evosea</taxon>
        <taxon>Variosea</taxon>
        <taxon>Cavosteliida</taxon>
        <taxon>Cavosteliaceae</taxon>
        <taxon>Planoprotostelium</taxon>
    </lineage>
</organism>
<comment type="caution">
    <text evidence="3">The sequence shown here is derived from an EMBL/GenBank/DDBJ whole genome shotgun (WGS) entry which is preliminary data.</text>
</comment>
<keyword evidence="4" id="KW-1185">Reference proteome</keyword>
<dbReference type="GO" id="GO:0050660">
    <property type="term" value="F:flavin adenine dinucleotide binding"/>
    <property type="evidence" value="ECO:0007669"/>
    <property type="project" value="TreeGrafter"/>
</dbReference>
<dbReference type="Pfam" id="PF07992">
    <property type="entry name" value="Pyr_redox_2"/>
    <property type="match status" value="1"/>
</dbReference>